<keyword evidence="1" id="KW-1015">Disulfide bond</keyword>
<dbReference type="InterPro" id="IPR001254">
    <property type="entry name" value="Trypsin_dom"/>
</dbReference>
<proteinExistence type="evidence at transcript level"/>
<comment type="similarity">
    <text evidence="2">Belongs to the peptidase S1 family. CLIP subfamily.</text>
</comment>
<dbReference type="EMBL" id="LR790764">
    <property type="protein sequence ID" value="CAB3266626.1"/>
    <property type="molecule type" value="mRNA"/>
</dbReference>
<dbReference type="PROSITE" id="PS50240">
    <property type="entry name" value="TRYPSIN_DOM"/>
    <property type="match status" value="1"/>
</dbReference>
<evidence type="ECO:0000313" key="4">
    <source>
        <dbReference type="EMBL" id="CAB3266626.1"/>
    </source>
</evidence>
<dbReference type="GO" id="GO:0006508">
    <property type="term" value="P:proteolysis"/>
    <property type="evidence" value="ECO:0007669"/>
    <property type="project" value="InterPro"/>
</dbReference>
<evidence type="ECO:0000256" key="2">
    <source>
        <dbReference type="ARBA" id="ARBA00024195"/>
    </source>
</evidence>
<accession>A0A6F9DUH5</accession>
<evidence type="ECO:0000256" key="1">
    <source>
        <dbReference type="ARBA" id="ARBA00023157"/>
    </source>
</evidence>
<dbReference type="AlphaFoldDB" id="A0A6F9DUH5"/>
<gene>
    <name evidence="4" type="primary">St14-001</name>
</gene>
<feature type="domain" description="Peptidase S1" evidence="3">
    <location>
        <begin position="33"/>
        <end position="305"/>
    </location>
</feature>
<dbReference type="Gene3D" id="2.40.10.10">
    <property type="entry name" value="Trypsin-like serine proteases"/>
    <property type="match status" value="1"/>
</dbReference>
<dbReference type="InterPro" id="IPR001314">
    <property type="entry name" value="Peptidase_S1A"/>
</dbReference>
<dbReference type="Pfam" id="PF00089">
    <property type="entry name" value="Trypsin"/>
    <property type="match status" value="1"/>
</dbReference>
<reference evidence="4" key="1">
    <citation type="submission" date="2020-04" db="EMBL/GenBank/DDBJ databases">
        <authorList>
            <person name="Neveu A P."/>
        </authorList>
    </citation>
    <scope>NUCLEOTIDE SEQUENCE</scope>
    <source>
        <tissue evidence="4">Whole embryo</tissue>
    </source>
</reference>
<dbReference type="PANTHER" id="PTHR24256">
    <property type="entry name" value="TRYPTASE-RELATED"/>
    <property type="match status" value="1"/>
</dbReference>
<protein>
    <submittedName>
        <fullName evidence="4">Suppressor of tumorigenicity 14 protein-like</fullName>
    </submittedName>
</protein>
<organism evidence="4">
    <name type="scientific">Phallusia mammillata</name>
    <dbReference type="NCBI Taxonomy" id="59560"/>
    <lineage>
        <taxon>Eukaryota</taxon>
        <taxon>Metazoa</taxon>
        <taxon>Chordata</taxon>
        <taxon>Tunicata</taxon>
        <taxon>Ascidiacea</taxon>
        <taxon>Phlebobranchia</taxon>
        <taxon>Ascidiidae</taxon>
        <taxon>Phallusia</taxon>
    </lineage>
</organism>
<dbReference type="PROSITE" id="PS00134">
    <property type="entry name" value="TRYPSIN_HIS"/>
    <property type="match status" value="1"/>
</dbReference>
<sequence>MVKNSVEMSLHLAGHLKPTLYLYITMEMLGNCIRGSNYYGQVQESLYTNASEGSWPWHAILNKEGENYSKFCQATILSDTEVITAAHCIEPFITDRNKLLFDLYVFVGKHLASTWEATEQKIRVRRIYIHKDRLSTRNQTLGSKICDNDLALLKLENNIKYSPYVRPACFPQSSKRGNVCIATGWNIQYAINTFSEGIIKFGKSAGLKELEMKFYDDYVCDLLLAAEQHIQSEDHNFLCGTSDSLESPTWATLQGGDSGGPLVCYQNGHWELVGVSVAILQYGSIGKIVHLFMKVDNNWVREKLGLQRNFWDTDILWN</sequence>
<dbReference type="SMART" id="SM00020">
    <property type="entry name" value="Tryp_SPc"/>
    <property type="match status" value="1"/>
</dbReference>
<dbReference type="InterPro" id="IPR009003">
    <property type="entry name" value="Peptidase_S1_PA"/>
</dbReference>
<dbReference type="InterPro" id="IPR043504">
    <property type="entry name" value="Peptidase_S1_PA_chymotrypsin"/>
</dbReference>
<dbReference type="InterPro" id="IPR018114">
    <property type="entry name" value="TRYPSIN_HIS"/>
</dbReference>
<dbReference type="GO" id="GO:0004252">
    <property type="term" value="F:serine-type endopeptidase activity"/>
    <property type="evidence" value="ECO:0007669"/>
    <property type="project" value="InterPro"/>
</dbReference>
<dbReference type="SUPFAM" id="SSF50494">
    <property type="entry name" value="Trypsin-like serine proteases"/>
    <property type="match status" value="1"/>
</dbReference>
<name>A0A6F9DUH5_9ASCI</name>
<dbReference type="InterPro" id="IPR051487">
    <property type="entry name" value="Ser/Thr_Proteases_Immune/Dev"/>
</dbReference>
<evidence type="ECO:0000259" key="3">
    <source>
        <dbReference type="PROSITE" id="PS50240"/>
    </source>
</evidence>
<dbReference type="CDD" id="cd00190">
    <property type="entry name" value="Tryp_SPc"/>
    <property type="match status" value="1"/>
</dbReference>
<dbReference type="PRINTS" id="PR00722">
    <property type="entry name" value="CHYMOTRYPSIN"/>
</dbReference>